<dbReference type="AlphaFoldDB" id="A0AAE0I5S3"/>
<feature type="transmembrane region" description="Helical" evidence="2">
    <location>
        <begin position="368"/>
        <end position="389"/>
    </location>
</feature>
<feature type="compositionally biased region" description="Pro residues" evidence="1">
    <location>
        <begin position="838"/>
        <end position="858"/>
    </location>
</feature>
<sequence length="906" mass="99864">MTVRIVNTAKMRATPRDLQLLLQFLSTGKIQWFAETTVAGLAAAPGTNDEPARLACELNTKPSNIHFCEWKYLAQLEFPRALACFLVPIASLPTVLAMVYNQTLKIWDLPPQPLLSSTDLKGPVSVTIWLVVCLVFTGIFWRLLNKTKSPTWQEFRTVMLGAFFLALWYIMVVIDRWMRYHDARPTRPVQYGYIMWAPVWELFRITSTVLLLWGTYTVVWKELEDQFSVQQQKLWWLAAKFAVFVVTLMSIFYVVLYIALSAIWLEFYSLNAIADIATKRTQFEVAMTCFFMVFSLLTLVEATAVVWVQAVRVHGQIQWLSNANPSALLQTRLYLWLAAIFLFARSTAEFAIVVNFFNTSATRQSKKVAMDISYGLITFLYISMMYSMAKVAASTFDSGGRQARVVASDVRHFVLTRLDARTNGGRNESPPFEAVLREAEENLDNVLSRGPLTNGLEIDHAFKLRVAQDCIDQLRAEFVKLDPKEGKDYTSRPASGLSGFKTLLGRRSKSSQKLNMSKSSLTLNSATARPGPSSASTITGSTAVSRAAAPEERFGRTPSFMSSTPSAPPLASSRPANPVPVTTSSTSYSAPARWVPSMDPFPEQSWANQSRSEDGPLIVQSTPTSPPPMMSRPANFQSSDATRGPYFQSTPQPQSQRQRDSIQYSIFSGSSAGPPPPSSYAPPGNDQTQSGFSQPGRYQALTDSTPMPRPVPLPSSPTASVTMSEGTGPVTVQSSQSQPQQQYQQHQAYSAWSPTFTSGYYTADYPLTTGRSPPTAAGGGSGSSPPPVPQAVPRPVPPPSFASNSSNPYRSHRSQIPTAVNPRSYSTTSSSGLMQMSMPPPSASPAPPIVPRPIPPPQIAAMYSAASLQRPSSSSPARAARTPSTDPGTTRYQEQEERPRREQRYR</sequence>
<feature type="region of interest" description="Disordered" evidence="1">
    <location>
        <begin position="767"/>
        <end position="906"/>
    </location>
</feature>
<keyword evidence="2" id="KW-1133">Transmembrane helix</keyword>
<feature type="compositionally biased region" description="Pro residues" evidence="1">
    <location>
        <begin position="784"/>
        <end position="800"/>
    </location>
</feature>
<feature type="transmembrane region" description="Helical" evidence="2">
    <location>
        <begin position="289"/>
        <end position="313"/>
    </location>
</feature>
<reference evidence="3" key="2">
    <citation type="submission" date="2023-06" db="EMBL/GenBank/DDBJ databases">
        <authorList>
            <consortium name="Lawrence Berkeley National Laboratory"/>
            <person name="Haridas S."/>
            <person name="Hensen N."/>
            <person name="Bonometti L."/>
            <person name="Westerberg I."/>
            <person name="Brannstrom I.O."/>
            <person name="Guillou S."/>
            <person name="Cros-Aarteil S."/>
            <person name="Calhoun S."/>
            <person name="Kuo A."/>
            <person name="Mondo S."/>
            <person name="Pangilinan J."/>
            <person name="Riley R."/>
            <person name="Labutti K."/>
            <person name="Andreopoulos B."/>
            <person name="Lipzen A."/>
            <person name="Chen C."/>
            <person name="Yanf M."/>
            <person name="Daum C."/>
            <person name="Ng V."/>
            <person name="Clum A."/>
            <person name="Steindorff A."/>
            <person name="Ohm R."/>
            <person name="Martin F."/>
            <person name="Silar P."/>
            <person name="Natvig D."/>
            <person name="Lalanne C."/>
            <person name="Gautier V."/>
            <person name="Ament-Velasquez S.L."/>
            <person name="Kruys A."/>
            <person name="Hutchinson M.I."/>
            <person name="Powell A.J."/>
            <person name="Barry K."/>
            <person name="Miller A.N."/>
            <person name="Grigoriev I.V."/>
            <person name="Debuchy R."/>
            <person name="Gladieux P."/>
            <person name="Thoren M.H."/>
            <person name="Johannesson H."/>
        </authorList>
    </citation>
    <scope>NUCLEOTIDE SEQUENCE</scope>
    <source>
        <strain evidence="3">CBS 118394</strain>
    </source>
</reference>
<feature type="compositionally biased region" description="Polar residues" evidence="1">
    <location>
        <begin position="814"/>
        <end position="834"/>
    </location>
</feature>
<protein>
    <submittedName>
        <fullName evidence="3">Uncharacterized protein</fullName>
    </submittedName>
</protein>
<evidence type="ECO:0000313" key="4">
    <source>
        <dbReference type="Proteomes" id="UP001283341"/>
    </source>
</evidence>
<keyword evidence="4" id="KW-1185">Reference proteome</keyword>
<dbReference type="EMBL" id="JAUEDM010000004">
    <property type="protein sequence ID" value="KAK3319153.1"/>
    <property type="molecule type" value="Genomic_DNA"/>
</dbReference>
<feature type="compositionally biased region" description="Low complexity" evidence="1">
    <location>
        <begin position="562"/>
        <end position="592"/>
    </location>
</feature>
<feature type="compositionally biased region" description="Low complexity" evidence="1">
    <location>
        <begin position="733"/>
        <end position="746"/>
    </location>
</feature>
<gene>
    <name evidence="3" type="ORF">B0H66DRAFT_533655</name>
</gene>
<dbReference type="Proteomes" id="UP001283341">
    <property type="component" value="Unassembled WGS sequence"/>
</dbReference>
<feature type="compositionally biased region" description="Basic and acidic residues" evidence="1">
    <location>
        <begin position="893"/>
        <end position="906"/>
    </location>
</feature>
<feature type="transmembrane region" description="Helical" evidence="2">
    <location>
        <begin position="155"/>
        <end position="174"/>
    </location>
</feature>
<feature type="transmembrane region" description="Helical" evidence="2">
    <location>
        <begin position="333"/>
        <end position="356"/>
    </location>
</feature>
<feature type="region of interest" description="Disordered" evidence="1">
    <location>
        <begin position="485"/>
        <end position="746"/>
    </location>
</feature>
<keyword evidence="2" id="KW-0472">Membrane</keyword>
<feature type="compositionally biased region" description="Low complexity" evidence="1">
    <location>
        <begin position="859"/>
        <end position="884"/>
    </location>
</feature>
<organism evidence="3 4">
    <name type="scientific">Apodospora peruviana</name>
    <dbReference type="NCBI Taxonomy" id="516989"/>
    <lineage>
        <taxon>Eukaryota</taxon>
        <taxon>Fungi</taxon>
        <taxon>Dikarya</taxon>
        <taxon>Ascomycota</taxon>
        <taxon>Pezizomycotina</taxon>
        <taxon>Sordariomycetes</taxon>
        <taxon>Sordariomycetidae</taxon>
        <taxon>Sordariales</taxon>
        <taxon>Lasiosphaeriaceae</taxon>
        <taxon>Apodospora</taxon>
    </lineage>
</organism>
<feature type="transmembrane region" description="Helical" evidence="2">
    <location>
        <begin position="81"/>
        <end position="100"/>
    </location>
</feature>
<accession>A0AAE0I5S3</accession>
<evidence type="ECO:0000256" key="2">
    <source>
        <dbReference type="SAM" id="Phobius"/>
    </source>
</evidence>
<reference evidence="3" key="1">
    <citation type="journal article" date="2023" name="Mol. Phylogenet. Evol.">
        <title>Genome-scale phylogeny and comparative genomics of the fungal order Sordariales.</title>
        <authorList>
            <person name="Hensen N."/>
            <person name="Bonometti L."/>
            <person name="Westerberg I."/>
            <person name="Brannstrom I.O."/>
            <person name="Guillou S."/>
            <person name="Cros-Aarteil S."/>
            <person name="Calhoun S."/>
            <person name="Haridas S."/>
            <person name="Kuo A."/>
            <person name="Mondo S."/>
            <person name="Pangilinan J."/>
            <person name="Riley R."/>
            <person name="LaButti K."/>
            <person name="Andreopoulos B."/>
            <person name="Lipzen A."/>
            <person name="Chen C."/>
            <person name="Yan M."/>
            <person name="Daum C."/>
            <person name="Ng V."/>
            <person name="Clum A."/>
            <person name="Steindorff A."/>
            <person name="Ohm R.A."/>
            <person name="Martin F."/>
            <person name="Silar P."/>
            <person name="Natvig D.O."/>
            <person name="Lalanne C."/>
            <person name="Gautier V."/>
            <person name="Ament-Velasquez S.L."/>
            <person name="Kruys A."/>
            <person name="Hutchinson M.I."/>
            <person name="Powell A.J."/>
            <person name="Barry K."/>
            <person name="Miller A.N."/>
            <person name="Grigoriev I.V."/>
            <person name="Debuchy R."/>
            <person name="Gladieux P."/>
            <person name="Hiltunen Thoren M."/>
            <person name="Johannesson H."/>
        </authorList>
    </citation>
    <scope>NUCLEOTIDE SEQUENCE</scope>
    <source>
        <strain evidence="3">CBS 118394</strain>
    </source>
</reference>
<comment type="caution">
    <text evidence="3">The sequence shown here is derived from an EMBL/GenBank/DDBJ whole genome shotgun (WGS) entry which is preliminary data.</text>
</comment>
<proteinExistence type="predicted"/>
<evidence type="ECO:0000313" key="3">
    <source>
        <dbReference type="EMBL" id="KAK3319153.1"/>
    </source>
</evidence>
<evidence type="ECO:0000256" key="1">
    <source>
        <dbReference type="SAM" id="MobiDB-lite"/>
    </source>
</evidence>
<keyword evidence="2" id="KW-0812">Transmembrane</keyword>
<feature type="compositionally biased region" description="Polar residues" evidence="1">
    <location>
        <begin position="511"/>
        <end position="544"/>
    </location>
</feature>
<name>A0AAE0I5S3_9PEZI</name>
<feature type="transmembrane region" description="Helical" evidence="2">
    <location>
        <begin position="120"/>
        <end position="143"/>
    </location>
</feature>